<dbReference type="EMBL" id="VFPO01000001">
    <property type="protein sequence ID" value="TQM67749.1"/>
    <property type="molecule type" value="Genomic_DNA"/>
</dbReference>
<organism evidence="2 3">
    <name type="scientific">Actinomadura hallensis</name>
    <dbReference type="NCBI Taxonomy" id="337895"/>
    <lineage>
        <taxon>Bacteria</taxon>
        <taxon>Bacillati</taxon>
        <taxon>Actinomycetota</taxon>
        <taxon>Actinomycetes</taxon>
        <taxon>Streptosporangiales</taxon>
        <taxon>Thermomonosporaceae</taxon>
        <taxon>Actinomadura</taxon>
    </lineage>
</organism>
<dbReference type="OrthoDB" id="122286at2"/>
<sequence>MCGNEVRGMLRPFLLLLIHQRPDHGYELIERLADMGVADVEPGHAYRVLRSMERERLLTSSWVPSDSGPARRRYELTPEGLAELRARMSGLARFGTVLDSFLVLWKEHSELSRR</sequence>
<feature type="domain" description="Transcription regulator PadR N-terminal" evidence="1">
    <location>
        <begin position="14"/>
        <end position="85"/>
    </location>
</feature>
<dbReference type="AlphaFoldDB" id="A0A543IAY0"/>
<accession>A0A543IAY0</accession>
<dbReference type="InterPro" id="IPR052509">
    <property type="entry name" value="Metal_resp_DNA-bind_regulator"/>
</dbReference>
<dbReference type="InterPro" id="IPR036390">
    <property type="entry name" value="WH_DNA-bd_sf"/>
</dbReference>
<dbReference type="RefSeq" id="WP_141966763.1">
    <property type="nucleotide sequence ID" value="NZ_VFPO01000001.1"/>
</dbReference>
<dbReference type="Gene3D" id="1.10.10.10">
    <property type="entry name" value="Winged helix-like DNA-binding domain superfamily/Winged helix DNA-binding domain"/>
    <property type="match status" value="1"/>
</dbReference>
<keyword evidence="3" id="KW-1185">Reference proteome</keyword>
<dbReference type="SUPFAM" id="SSF46785">
    <property type="entry name" value="Winged helix' DNA-binding domain"/>
    <property type="match status" value="1"/>
</dbReference>
<dbReference type="PANTHER" id="PTHR33169">
    <property type="entry name" value="PADR-FAMILY TRANSCRIPTIONAL REGULATOR"/>
    <property type="match status" value="1"/>
</dbReference>
<name>A0A543IAY0_9ACTN</name>
<evidence type="ECO:0000313" key="3">
    <source>
        <dbReference type="Proteomes" id="UP000316706"/>
    </source>
</evidence>
<dbReference type="PANTHER" id="PTHR33169:SF14">
    <property type="entry name" value="TRANSCRIPTIONAL REGULATOR RV3488"/>
    <property type="match status" value="1"/>
</dbReference>
<evidence type="ECO:0000313" key="2">
    <source>
        <dbReference type="EMBL" id="TQM67749.1"/>
    </source>
</evidence>
<protein>
    <submittedName>
        <fullName evidence="2">Poly-beta-hydroxybutyrate-responsive repressor</fullName>
    </submittedName>
</protein>
<dbReference type="Pfam" id="PF03551">
    <property type="entry name" value="PadR"/>
    <property type="match status" value="1"/>
</dbReference>
<comment type="caution">
    <text evidence="2">The sequence shown here is derived from an EMBL/GenBank/DDBJ whole genome shotgun (WGS) entry which is preliminary data.</text>
</comment>
<evidence type="ECO:0000259" key="1">
    <source>
        <dbReference type="Pfam" id="PF03551"/>
    </source>
</evidence>
<gene>
    <name evidence="2" type="ORF">FHX41_1369</name>
</gene>
<dbReference type="InterPro" id="IPR036388">
    <property type="entry name" value="WH-like_DNA-bd_sf"/>
</dbReference>
<dbReference type="Proteomes" id="UP000316706">
    <property type="component" value="Unassembled WGS sequence"/>
</dbReference>
<dbReference type="InterPro" id="IPR005149">
    <property type="entry name" value="Tscrpt_reg_PadR_N"/>
</dbReference>
<proteinExistence type="predicted"/>
<reference evidence="2 3" key="1">
    <citation type="submission" date="2019-06" db="EMBL/GenBank/DDBJ databases">
        <title>Sequencing the genomes of 1000 actinobacteria strains.</title>
        <authorList>
            <person name="Klenk H.-P."/>
        </authorList>
    </citation>
    <scope>NUCLEOTIDE SEQUENCE [LARGE SCALE GENOMIC DNA]</scope>
    <source>
        <strain evidence="2 3">DSM 45043</strain>
    </source>
</reference>